<dbReference type="RefSeq" id="WP_084746741.1">
    <property type="nucleotide sequence ID" value="NZ_CP020563.1"/>
</dbReference>
<feature type="compositionally biased region" description="Gly residues" evidence="1">
    <location>
        <begin position="178"/>
        <end position="259"/>
    </location>
</feature>
<evidence type="ECO:0000313" key="4">
    <source>
        <dbReference type="EMBL" id="ARF72940.1"/>
    </source>
</evidence>
<feature type="region of interest" description="Disordered" evidence="1">
    <location>
        <begin position="157"/>
        <end position="264"/>
    </location>
</feature>
<feature type="chain" id="PRO_5044787961" description="Gram-positive cocci surface proteins LPxTG domain-containing protein" evidence="3">
    <location>
        <begin position="25"/>
        <end position="490"/>
    </location>
</feature>
<dbReference type="Proteomes" id="UP000192251">
    <property type="component" value="Chromosome"/>
</dbReference>
<keyword evidence="2" id="KW-1133">Transmembrane helix</keyword>
<reference evidence="4 5" key="1">
    <citation type="submission" date="2017-04" db="EMBL/GenBank/DDBJ databases">
        <title>The complete genome sequence of Streptomyces albolongus YIM 101047, the producer of novel bafilomycins and novel odoriferous sesquiterpenoids.</title>
        <authorList>
            <person name="Yin M."/>
            <person name="Jiang Y."/>
        </authorList>
    </citation>
    <scope>NUCLEOTIDE SEQUENCE [LARGE SCALE GENOMIC DNA]</scope>
    <source>
        <strain evidence="4 5">YIM 101047</strain>
    </source>
</reference>
<evidence type="ECO:0000256" key="1">
    <source>
        <dbReference type="SAM" id="MobiDB-lite"/>
    </source>
</evidence>
<feature type="transmembrane region" description="Helical" evidence="2">
    <location>
        <begin position="462"/>
        <end position="483"/>
    </location>
</feature>
<sequence>MSAAGVALMLGGAGLVLAASPAQAAEVSYATECVPPPISGLPPVQGTTKVRLTAPAEAKVGDEIEVVWKTVEAASRNPDVLDLGKDTVKPTGTITLGGAASGELKLEGPRQNPPIPKNSPMLLPDMTAKLKLEKAGEITLTPGAYAINVSRPISTDTKCAPKETVQPGATIKVTEGGSTTGGTTNGGTTTGGTTSGGADSGGTTTGGTDAGGATTGGTTTGGSDAGGTTDGGATNGGTTSGGTTSGGTSTSGGSGGSGGDTDFPGKEVSVAYACKTPIGDRNATSPVRISARKNGGAYDLTVKFSKSVMDSPIDIPAEQVKPSMEVRLGGADTGTVTVEGPLNKEVIKTGAPIEIPDLTGTYRPGASGKSTLSPGVLTVMAAGTTTTCTPPADVAVSLELDTSAQPGGASGGSGSGGASASGGTATSGGTAGSGGASASGGGTDSGGGLAATGAEDDGALRALGLVAGTAILLGGAVFTFTPWRRLRGTR</sequence>
<dbReference type="KEGG" id="kab:B7C62_12175"/>
<name>A0ABC8BRX9_9ACTN</name>
<evidence type="ECO:0000313" key="5">
    <source>
        <dbReference type="Proteomes" id="UP000192251"/>
    </source>
</evidence>
<keyword evidence="2" id="KW-0472">Membrane</keyword>
<gene>
    <name evidence="4" type="ORF">B7C62_12175</name>
</gene>
<feature type="signal peptide" evidence="3">
    <location>
        <begin position="1"/>
        <end position="24"/>
    </location>
</feature>
<keyword evidence="3" id="KW-0732">Signal</keyword>
<feature type="region of interest" description="Disordered" evidence="1">
    <location>
        <begin position="403"/>
        <end position="449"/>
    </location>
</feature>
<keyword evidence="2" id="KW-0812">Transmembrane</keyword>
<evidence type="ECO:0000256" key="3">
    <source>
        <dbReference type="SAM" id="SignalP"/>
    </source>
</evidence>
<feature type="compositionally biased region" description="Gly residues" evidence="1">
    <location>
        <begin position="408"/>
        <end position="449"/>
    </location>
</feature>
<evidence type="ECO:0000256" key="2">
    <source>
        <dbReference type="SAM" id="Phobius"/>
    </source>
</evidence>
<accession>A0ABC8BRX9</accession>
<dbReference type="AlphaFoldDB" id="A0ABC8BRX9"/>
<keyword evidence="5" id="KW-1185">Reference proteome</keyword>
<protein>
    <recommendedName>
        <fullName evidence="6">Gram-positive cocci surface proteins LPxTG domain-containing protein</fullName>
    </recommendedName>
</protein>
<dbReference type="EMBL" id="CP020563">
    <property type="protein sequence ID" value="ARF72940.1"/>
    <property type="molecule type" value="Genomic_DNA"/>
</dbReference>
<organism evidence="4 5">
    <name type="scientific">Kitasatospora albolonga</name>
    <dbReference type="NCBI Taxonomy" id="68173"/>
    <lineage>
        <taxon>Bacteria</taxon>
        <taxon>Bacillati</taxon>
        <taxon>Actinomycetota</taxon>
        <taxon>Actinomycetes</taxon>
        <taxon>Kitasatosporales</taxon>
        <taxon>Streptomycetaceae</taxon>
        <taxon>Kitasatospora</taxon>
    </lineage>
</organism>
<evidence type="ECO:0008006" key="6">
    <source>
        <dbReference type="Google" id="ProtNLM"/>
    </source>
</evidence>
<feature type="region of interest" description="Disordered" evidence="1">
    <location>
        <begin position="96"/>
        <end position="120"/>
    </location>
</feature>
<proteinExistence type="predicted"/>